<protein>
    <submittedName>
        <fullName evidence="4">Phosphatase PAP2 family protein</fullName>
    </submittedName>
</protein>
<feature type="region of interest" description="Disordered" evidence="1">
    <location>
        <begin position="142"/>
        <end position="166"/>
    </location>
</feature>
<proteinExistence type="predicted"/>
<evidence type="ECO:0000259" key="3">
    <source>
        <dbReference type="SMART" id="SM00014"/>
    </source>
</evidence>
<feature type="domain" description="Phosphatidic acid phosphatase type 2/haloperoxidase" evidence="3">
    <location>
        <begin position="122"/>
        <end position="228"/>
    </location>
</feature>
<dbReference type="SMART" id="SM00014">
    <property type="entry name" value="acidPPc"/>
    <property type="match status" value="2"/>
</dbReference>
<dbReference type="Gene3D" id="1.10.606.20">
    <property type="match status" value="2"/>
</dbReference>
<dbReference type="SUPFAM" id="SSF48317">
    <property type="entry name" value="Acid phosphatase/Vanadium-dependent haloperoxidase"/>
    <property type="match status" value="2"/>
</dbReference>
<feature type="chain" id="PRO_5045288371" evidence="2">
    <location>
        <begin position="25"/>
        <end position="469"/>
    </location>
</feature>
<gene>
    <name evidence="4" type="ORF">OF850_17040</name>
</gene>
<evidence type="ECO:0000256" key="2">
    <source>
        <dbReference type="SAM" id="SignalP"/>
    </source>
</evidence>
<dbReference type="Proteomes" id="UP001526430">
    <property type="component" value="Unassembled WGS sequence"/>
</dbReference>
<comment type="caution">
    <text evidence="4">The sequence shown here is derived from an EMBL/GenBank/DDBJ whole genome shotgun (WGS) entry which is preliminary data.</text>
</comment>
<dbReference type="Pfam" id="PF01569">
    <property type="entry name" value="PAP2"/>
    <property type="match status" value="2"/>
</dbReference>
<evidence type="ECO:0000256" key="1">
    <source>
        <dbReference type="SAM" id="MobiDB-lite"/>
    </source>
</evidence>
<dbReference type="InterPro" id="IPR036938">
    <property type="entry name" value="PAP2/HPO_sf"/>
</dbReference>
<dbReference type="PANTHER" id="PTHR34599:SF2">
    <property type="entry name" value="TRAF-TYPE DOMAIN-CONTAINING PROTEIN"/>
    <property type="match status" value="1"/>
</dbReference>
<dbReference type="EMBL" id="JAPFQI010000015">
    <property type="protein sequence ID" value="MCW8087341.1"/>
    <property type="molecule type" value="Genomic_DNA"/>
</dbReference>
<dbReference type="InterPro" id="IPR000326">
    <property type="entry name" value="PAP2/HPO"/>
</dbReference>
<sequence>MTRMSPSRRALGAALLLGSSFVLSGTGLAQPRQGAQPAHPGTWQTWVLTSGQQFRLPPPPNAAATRAELDQLRGMVASRDAETLQRIAWWSAAAPSYRWNQIAMDEALQAGVPVNLASRHLALLHTALADAMVAAWDSKQAHNRARPGTTDPALRPVAAPASPSYPDEHAVAAGAAAAILAEIFPRRAAEFTRLAEEAGRLRQVAGAAYPSDVAAGTALGRQVAAVALERARRDGTDQRWTGTVPAQPGQWNAANPALPQAPNWAPWLLSSAAEFRPRPPPAADSPERATEMAQLRTLERTPLTSARAIFWEAAAGGLRSHEYWNNHVGRLLFEHGQSADAPRAARAYALLNVAMFDSGIACWDAKYAYWTIRPTQLDREFRPVIAVPNHPSYPSAHGCFSTSAARVIGHLFPREAATMASLAREAGASRIWAGIHYPSDVTAADALGRSVAERAIQRAVGDGSDAAPR</sequence>
<dbReference type="InterPro" id="IPR052559">
    <property type="entry name" value="V-haloperoxidase"/>
</dbReference>
<accession>A0ABT3NYW1</accession>
<name>A0ABT3NYW1_9PROT</name>
<feature type="signal peptide" evidence="2">
    <location>
        <begin position="1"/>
        <end position="24"/>
    </location>
</feature>
<feature type="domain" description="Phosphatidic acid phosphatase type 2/haloperoxidase" evidence="3">
    <location>
        <begin position="348"/>
        <end position="456"/>
    </location>
</feature>
<keyword evidence="5" id="KW-1185">Reference proteome</keyword>
<dbReference type="PANTHER" id="PTHR34599">
    <property type="entry name" value="PEROXIDASE-RELATED"/>
    <property type="match status" value="1"/>
</dbReference>
<reference evidence="4 5" key="1">
    <citation type="submission" date="2022-10" db="EMBL/GenBank/DDBJ databases">
        <title>Roseococcus glaciei nov., sp. nov., isolated from glacier.</title>
        <authorList>
            <person name="Liu Q."/>
            <person name="Xin Y.-H."/>
        </authorList>
    </citation>
    <scope>NUCLEOTIDE SEQUENCE [LARGE SCALE GENOMIC DNA]</scope>
    <source>
        <strain evidence="4 5">MDT2-1-1</strain>
    </source>
</reference>
<dbReference type="RefSeq" id="WP_301591524.1">
    <property type="nucleotide sequence ID" value="NZ_JAPFQI010000015.1"/>
</dbReference>
<dbReference type="CDD" id="cd03398">
    <property type="entry name" value="PAP2_haloperoxidase"/>
    <property type="match status" value="1"/>
</dbReference>
<evidence type="ECO:0000313" key="5">
    <source>
        <dbReference type="Proteomes" id="UP001526430"/>
    </source>
</evidence>
<keyword evidence="2" id="KW-0732">Signal</keyword>
<evidence type="ECO:0000313" key="4">
    <source>
        <dbReference type="EMBL" id="MCW8087341.1"/>
    </source>
</evidence>
<organism evidence="4 5">
    <name type="scientific">Sabulicella glaciei</name>
    <dbReference type="NCBI Taxonomy" id="2984948"/>
    <lineage>
        <taxon>Bacteria</taxon>
        <taxon>Pseudomonadati</taxon>
        <taxon>Pseudomonadota</taxon>
        <taxon>Alphaproteobacteria</taxon>
        <taxon>Acetobacterales</taxon>
        <taxon>Acetobacteraceae</taxon>
        <taxon>Sabulicella</taxon>
    </lineage>
</organism>